<gene>
    <name evidence="1" type="ORF">EJQ19_25160</name>
</gene>
<evidence type="ECO:0000313" key="2">
    <source>
        <dbReference type="Proteomes" id="UP000276128"/>
    </source>
</evidence>
<dbReference type="EMBL" id="RXHU01000082">
    <property type="protein sequence ID" value="RTE05512.1"/>
    <property type="molecule type" value="Genomic_DNA"/>
</dbReference>
<evidence type="ECO:0000313" key="1">
    <source>
        <dbReference type="EMBL" id="RTE05512.1"/>
    </source>
</evidence>
<organism evidence="1 2">
    <name type="scientific">Paenibacillus whitsoniae</name>
    <dbReference type="NCBI Taxonomy" id="2496558"/>
    <lineage>
        <taxon>Bacteria</taxon>
        <taxon>Bacillati</taxon>
        <taxon>Bacillota</taxon>
        <taxon>Bacilli</taxon>
        <taxon>Bacillales</taxon>
        <taxon>Paenibacillaceae</taxon>
        <taxon>Paenibacillus</taxon>
    </lineage>
</organism>
<protein>
    <submittedName>
        <fullName evidence="1">Uncharacterized protein</fullName>
    </submittedName>
</protein>
<sequence length="112" mass="12878">MAVITEGLKTLDNPLGKMLEKSESSFLNELRELVGARNIFKLEQEVLPDRHGEAEYLIVRMLIGSSRPSRCIEYTYGFKRDDFWKDVDVHLYDVERIYQFAGLGGGVDAIRH</sequence>
<dbReference type="Proteomes" id="UP000276128">
    <property type="component" value="Unassembled WGS sequence"/>
</dbReference>
<reference evidence="1 2" key="1">
    <citation type="submission" date="2018-12" db="EMBL/GenBank/DDBJ databases">
        <title>Bacillus ochoae sp. nov., Paenibacillus whitsoniae sp. nov., Paenibacillus spiritus sp. nov. Isolated from the Mars Exploration Rover during spacecraft assembly.</title>
        <authorList>
            <person name="Seuylemezian A."/>
            <person name="Vaishampayan P."/>
        </authorList>
    </citation>
    <scope>NUCLEOTIDE SEQUENCE [LARGE SCALE GENOMIC DNA]</scope>
    <source>
        <strain evidence="1 2">MER 54</strain>
    </source>
</reference>
<comment type="caution">
    <text evidence="1">The sequence shown here is derived from an EMBL/GenBank/DDBJ whole genome shotgun (WGS) entry which is preliminary data.</text>
</comment>
<dbReference type="RefSeq" id="WP_126143983.1">
    <property type="nucleotide sequence ID" value="NZ_RXHU01000082.1"/>
</dbReference>
<name>A0A3S0C680_9BACL</name>
<dbReference type="AlphaFoldDB" id="A0A3S0C680"/>
<keyword evidence="2" id="KW-1185">Reference proteome</keyword>
<proteinExistence type="predicted"/>
<accession>A0A3S0C680</accession>